<dbReference type="GO" id="GO:0008784">
    <property type="term" value="F:alanine racemase activity"/>
    <property type="evidence" value="ECO:0007669"/>
    <property type="project" value="UniProtKB-UniRule"/>
</dbReference>
<evidence type="ECO:0000259" key="11">
    <source>
        <dbReference type="SMART" id="SM01005"/>
    </source>
</evidence>
<dbReference type="Gene3D" id="3.90.190.20">
    <property type="entry name" value="Mur ligase, C-terminal domain"/>
    <property type="match status" value="1"/>
</dbReference>
<dbReference type="PANTHER" id="PTHR43024:SF1">
    <property type="entry name" value="UDP-N-ACETYLMURAMOYL-TRIPEPTIDE--D-ALANYL-D-ALANINE LIGASE"/>
    <property type="match status" value="1"/>
</dbReference>
<dbReference type="NCBIfam" id="NF008897">
    <property type="entry name" value="PRK11930.1"/>
    <property type="match status" value="1"/>
</dbReference>
<dbReference type="InterPro" id="IPR000821">
    <property type="entry name" value="Ala_racemase"/>
</dbReference>
<keyword evidence="7 8" id="KW-0413">Isomerase</keyword>
<organism evidence="12 13">
    <name type="scientific">Mucilaginibacter lappiensis</name>
    <dbReference type="NCBI Taxonomy" id="354630"/>
    <lineage>
        <taxon>Bacteria</taxon>
        <taxon>Pseudomonadati</taxon>
        <taxon>Bacteroidota</taxon>
        <taxon>Sphingobacteriia</taxon>
        <taxon>Sphingobacteriales</taxon>
        <taxon>Sphingobacteriaceae</taxon>
        <taxon>Mucilaginibacter</taxon>
    </lineage>
</organism>
<dbReference type="InterPro" id="IPR013221">
    <property type="entry name" value="Mur_ligase_cen"/>
</dbReference>
<evidence type="ECO:0000256" key="8">
    <source>
        <dbReference type="HAMAP-Rule" id="MF_01201"/>
    </source>
</evidence>
<reference evidence="12 13" key="1">
    <citation type="submission" date="2020-08" db="EMBL/GenBank/DDBJ databases">
        <title>Genomic Encyclopedia of Type Strains, Phase IV (KMG-V): Genome sequencing to study the core and pangenomes of soil and plant-associated prokaryotes.</title>
        <authorList>
            <person name="Whitman W."/>
        </authorList>
    </citation>
    <scope>NUCLEOTIDE SEQUENCE [LARGE SCALE GENOMIC DNA]</scope>
    <source>
        <strain evidence="12 13">MP601</strain>
    </source>
</reference>
<dbReference type="InterPro" id="IPR036615">
    <property type="entry name" value="Mur_ligase_C_dom_sf"/>
</dbReference>
<sequence length="820" mass="92081">MHNNQYTITEVKQIINAEGNIVNDSIVSTLLTDSRRISNAAEGLFFALSARRNGHEFVAEAYAAGVRNFVVKHGPEFNLPGANFLRVEDPLAALQALAAAHRCQFKLQVIGITGSNGKTIVKEWLYQLLTADKNIVRNPKSYNSQIGVPLSVWQINSRNDLGIFEAGISTVNEMEKLWAIIRPQIGVLTHLGSAHDEGFTNRRQKVLEKLLLFKRSKKLIYHYDDLLDYQKDIPVKETFTWSRKFKVADLYVFSETVISKKYYLRAYYQKKEIECLIPFSDQASVENAITCWATMLALGYSPAEVDRRIERLNPVSMRLELKNGINNCSVIDDTYNSDLQSLEIALNFLGQQNQHQKKTLILSDILQSGLQQDVLYCQVATLIGTQKIDRFIGVGTALINNQTCFALPEQHFFADTNALVQQLKTLNFKEETILIKGSRSFEFERISSALTQKAHETIMEINLNTLLGNLNFYRSKLKPGVKVMAMVKAFSYGSGTFEVANMLQYNKADYLAVAYIDEGVALRQAGINLPLMVLNPEASAFDKLTEHKLQPVIYSFGLLDDFVSYSRDHGLSGYPVHLKIDTGMHRLGFEGFEIDMLCDMLEQNRYIRVESVFSHLVASEASQHDEFSKKQIKSFEKAFKEIERTLGYKVIKHICNTAGIIRFPGAHYDMVRLGIGLYGIDSSVPATDQALQPVARLKTSVAQVKKIGAGDTISYGRSGSLLKDGKIATVRIGYADGYLRAFGNGVGKMLVKGTLVPTVGNITMDMCMLDVSGLDVSEGDEVIIFDDKHRIEELAKQIGTIPYEILTNVSQRVKRVYFYE</sequence>
<evidence type="ECO:0000313" key="12">
    <source>
        <dbReference type="EMBL" id="MBB6130952.1"/>
    </source>
</evidence>
<evidence type="ECO:0000313" key="13">
    <source>
        <dbReference type="Proteomes" id="UP000548326"/>
    </source>
</evidence>
<dbReference type="PRINTS" id="PR00992">
    <property type="entry name" value="ALARACEMASE"/>
</dbReference>
<feature type="binding site" evidence="8 10">
    <location>
        <position position="764"/>
    </location>
    <ligand>
        <name>substrate</name>
    </ligand>
</feature>
<dbReference type="AlphaFoldDB" id="A0A841JL09"/>
<evidence type="ECO:0000256" key="10">
    <source>
        <dbReference type="PIRSR" id="PIRSR600821-52"/>
    </source>
</evidence>
<feature type="active site" description="Proton acceptor; specific for L-alanine" evidence="8">
    <location>
        <position position="715"/>
    </location>
</feature>
<feature type="modified residue" description="N6-(pyridoxal phosphate)lysine" evidence="8 9">
    <location>
        <position position="488"/>
    </location>
</feature>
<comment type="caution">
    <text evidence="12">The sequence shown here is derived from an EMBL/GenBank/DDBJ whole genome shotgun (WGS) entry which is preliminary data.</text>
</comment>
<keyword evidence="6 8" id="KW-0663">Pyridoxal phosphate</keyword>
<comment type="similarity">
    <text evidence="8">Belongs to the alanine racemase family.</text>
</comment>
<dbReference type="SUPFAM" id="SSF51419">
    <property type="entry name" value="PLP-binding barrel"/>
    <property type="match status" value="1"/>
</dbReference>
<dbReference type="Gene3D" id="3.40.1190.10">
    <property type="entry name" value="Mur-like, catalytic domain"/>
    <property type="match status" value="1"/>
</dbReference>
<dbReference type="SUPFAM" id="SSF63418">
    <property type="entry name" value="MurE/MurF N-terminal domain"/>
    <property type="match status" value="1"/>
</dbReference>
<dbReference type="GO" id="GO:0016881">
    <property type="term" value="F:acid-amino acid ligase activity"/>
    <property type="evidence" value="ECO:0007669"/>
    <property type="project" value="InterPro"/>
</dbReference>
<evidence type="ECO:0000256" key="1">
    <source>
        <dbReference type="ARBA" id="ARBA00000316"/>
    </source>
</evidence>
<dbReference type="Pfam" id="PF08245">
    <property type="entry name" value="Mur_ligase_M"/>
    <property type="match status" value="1"/>
</dbReference>
<dbReference type="GO" id="GO:0030632">
    <property type="term" value="P:D-alanine biosynthetic process"/>
    <property type="evidence" value="ECO:0007669"/>
    <property type="project" value="UniProtKB-UniRule"/>
</dbReference>
<name>A0A841JL09_9SPHI</name>
<dbReference type="RefSeq" id="WP_183589598.1">
    <property type="nucleotide sequence ID" value="NZ_JACHCA010000018.1"/>
</dbReference>
<comment type="catalytic activity">
    <reaction evidence="1 8">
        <text>L-alanine = D-alanine</text>
        <dbReference type="Rhea" id="RHEA:20249"/>
        <dbReference type="ChEBI" id="CHEBI:57416"/>
        <dbReference type="ChEBI" id="CHEBI:57972"/>
        <dbReference type="EC" id="5.1.1.1"/>
    </reaction>
</comment>
<dbReference type="EMBL" id="JACHCA010000018">
    <property type="protein sequence ID" value="MBB6130952.1"/>
    <property type="molecule type" value="Genomic_DNA"/>
</dbReference>
<dbReference type="UniPathway" id="UPA00042">
    <property type="reaction ID" value="UER00497"/>
</dbReference>
<accession>A0A841JL09</accession>
<feature type="domain" description="Alanine racemase C-terminal" evidence="11">
    <location>
        <begin position="694"/>
        <end position="818"/>
    </location>
</feature>
<keyword evidence="3" id="KW-0436">Ligase</keyword>
<dbReference type="InterPro" id="IPR029066">
    <property type="entry name" value="PLP-binding_barrel"/>
</dbReference>
<dbReference type="EC" id="5.1.1.1" evidence="8"/>
<feature type="binding site" evidence="8 10">
    <location>
        <position position="586"/>
    </location>
    <ligand>
        <name>substrate</name>
    </ligand>
</feature>
<dbReference type="NCBIfam" id="TIGR00492">
    <property type="entry name" value="alr"/>
    <property type="match status" value="1"/>
</dbReference>
<dbReference type="Gene3D" id="3.40.1390.10">
    <property type="entry name" value="MurE/MurF, N-terminal domain"/>
    <property type="match status" value="1"/>
</dbReference>
<dbReference type="InterPro" id="IPR011079">
    <property type="entry name" value="Ala_racemase_C"/>
</dbReference>
<dbReference type="PANTHER" id="PTHR43024">
    <property type="entry name" value="UDP-N-ACETYLMURAMOYL-TRIPEPTIDE--D-ALANYL-D-ALANINE LIGASE"/>
    <property type="match status" value="1"/>
</dbReference>
<evidence type="ECO:0000256" key="7">
    <source>
        <dbReference type="ARBA" id="ARBA00023235"/>
    </source>
</evidence>
<evidence type="ECO:0000256" key="4">
    <source>
        <dbReference type="ARBA" id="ARBA00022741"/>
    </source>
</evidence>
<dbReference type="InterPro" id="IPR051046">
    <property type="entry name" value="MurCDEF_CellWall_CoF430Synth"/>
</dbReference>
<dbReference type="FunFam" id="3.20.20.10:FF:000002">
    <property type="entry name" value="Alanine racemase"/>
    <property type="match status" value="1"/>
</dbReference>
<feature type="active site" description="Proton acceptor; specific for D-alanine" evidence="8">
    <location>
        <position position="488"/>
    </location>
</feature>
<dbReference type="Gene3D" id="2.40.37.10">
    <property type="entry name" value="Lyase, Ornithine Decarboxylase, Chain A, domain 1"/>
    <property type="match status" value="1"/>
</dbReference>
<comment type="cofactor">
    <cofactor evidence="2 8 9">
        <name>pyridoxal 5'-phosphate</name>
        <dbReference type="ChEBI" id="CHEBI:597326"/>
    </cofactor>
</comment>
<dbReference type="GO" id="GO:0030170">
    <property type="term" value="F:pyridoxal phosphate binding"/>
    <property type="evidence" value="ECO:0007669"/>
    <property type="project" value="UniProtKB-UniRule"/>
</dbReference>
<dbReference type="InterPro" id="IPR035911">
    <property type="entry name" value="MurE/MurF_N"/>
</dbReference>
<keyword evidence="5" id="KW-0067">ATP-binding</keyword>
<dbReference type="HAMAP" id="MF_01201">
    <property type="entry name" value="Ala_racemase"/>
    <property type="match status" value="1"/>
</dbReference>
<dbReference type="Pfam" id="PF01168">
    <property type="entry name" value="Ala_racemase_N"/>
    <property type="match status" value="1"/>
</dbReference>
<dbReference type="SUPFAM" id="SSF53623">
    <property type="entry name" value="MurD-like peptide ligases, catalytic domain"/>
    <property type="match status" value="1"/>
</dbReference>
<evidence type="ECO:0000256" key="9">
    <source>
        <dbReference type="PIRSR" id="PIRSR600821-50"/>
    </source>
</evidence>
<dbReference type="Pfam" id="PF00842">
    <property type="entry name" value="Ala_racemase_C"/>
    <property type="match status" value="1"/>
</dbReference>
<dbReference type="InterPro" id="IPR001608">
    <property type="entry name" value="Ala_racemase_N"/>
</dbReference>
<dbReference type="CDD" id="cd00430">
    <property type="entry name" value="PLPDE_III_AR"/>
    <property type="match status" value="1"/>
</dbReference>
<dbReference type="InterPro" id="IPR036565">
    <property type="entry name" value="Mur-like_cat_sf"/>
</dbReference>
<evidence type="ECO:0000256" key="5">
    <source>
        <dbReference type="ARBA" id="ARBA00022840"/>
    </source>
</evidence>
<dbReference type="SUPFAM" id="SSF53244">
    <property type="entry name" value="MurD-like peptide ligases, peptide-binding domain"/>
    <property type="match status" value="1"/>
</dbReference>
<dbReference type="Proteomes" id="UP000548326">
    <property type="component" value="Unassembled WGS sequence"/>
</dbReference>
<evidence type="ECO:0000256" key="2">
    <source>
        <dbReference type="ARBA" id="ARBA00001933"/>
    </source>
</evidence>
<evidence type="ECO:0000256" key="6">
    <source>
        <dbReference type="ARBA" id="ARBA00022898"/>
    </source>
</evidence>
<dbReference type="GO" id="GO:0005524">
    <property type="term" value="F:ATP binding"/>
    <property type="evidence" value="ECO:0007669"/>
    <property type="project" value="UniProtKB-KW"/>
</dbReference>
<dbReference type="InterPro" id="IPR009006">
    <property type="entry name" value="Ala_racemase/Decarboxylase_C"/>
</dbReference>
<proteinExistence type="inferred from homology"/>
<dbReference type="SMART" id="SM01005">
    <property type="entry name" value="Ala_racemase_C"/>
    <property type="match status" value="1"/>
</dbReference>
<gene>
    <name evidence="12" type="ORF">HDF22_005098</name>
</gene>
<protein>
    <recommendedName>
        <fullName evidence="8">Alanine racemase</fullName>
        <ecNumber evidence="8">5.1.1.1</ecNumber>
    </recommendedName>
</protein>
<keyword evidence="4" id="KW-0547">Nucleotide-binding</keyword>
<evidence type="ECO:0000256" key="3">
    <source>
        <dbReference type="ARBA" id="ARBA00022598"/>
    </source>
</evidence>
<dbReference type="Gene3D" id="3.20.20.10">
    <property type="entry name" value="Alanine racemase"/>
    <property type="match status" value="1"/>
</dbReference>
<comment type="pathway">
    <text evidence="8">Amino-acid biosynthesis; D-alanine biosynthesis; D-alanine from L-alanine: step 1/1.</text>
</comment>
<dbReference type="SUPFAM" id="SSF50621">
    <property type="entry name" value="Alanine racemase C-terminal domain-like"/>
    <property type="match status" value="1"/>
</dbReference>
<comment type="function">
    <text evidence="8">Catalyzes the interconversion of L-alanine and D-alanine. May also act on other amino acids.</text>
</comment>